<name>D9SLV2_CLOC7</name>
<dbReference type="HAMAP" id="MF_00361">
    <property type="entry name" value="NAD_kinase"/>
    <property type="match status" value="1"/>
</dbReference>
<dbReference type="AlphaFoldDB" id="D9SLV2"/>
<evidence type="ECO:0000256" key="2">
    <source>
        <dbReference type="ARBA" id="ARBA00022741"/>
    </source>
</evidence>
<comment type="cofactor">
    <cofactor evidence="8">
        <name>a divalent metal cation</name>
        <dbReference type="ChEBI" id="CHEBI:60240"/>
    </cofactor>
</comment>
<dbReference type="KEGG" id="ccb:Clocel_1939"/>
<feature type="binding site" evidence="8">
    <location>
        <position position="143"/>
    </location>
    <ligand>
        <name>NAD(+)</name>
        <dbReference type="ChEBI" id="CHEBI:57540"/>
    </ligand>
</feature>
<proteinExistence type="inferred from homology"/>
<dbReference type="Gene3D" id="2.60.200.30">
    <property type="entry name" value="Probable inorganic polyphosphate/atp-NAD kinase, domain 2"/>
    <property type="match status" value="1"/>
</dbReference>
<dbReference type="GO" id="GO:0019674">
    <property type="term" value="P:NAD+ metabolic process"/>
    <property type="evidence" value="ECO:0007669"/>
    <property type="project" value="InterPro"/>
</dbReference>
<evidence type="ECO:0000256" key="5">
    <source>
        <dbReference type="ARBA" id="ARBA00022857"/>
    </source>
</evidence>
<evidence type="ECO:0000256" key="8">
    <source>
        <dbReference type="HAMAP-Rule" id="MF_00361"/>
    </source>
</evidence>
<keyword evidence="4 8" id="KW-0067">ATP-binding</keyword>
<protein>
    <recommendedName>
        <fullName evidence="8">NAD kinase</fullName>
        <ecNumber evidence="8">2.7.1.23</ecNumber>
    </recommendedName>
    <alternativeName>
        <fullName evidence="8">ATP-dependent NAD kinase</fullName>
    </alternativeName>
</protein>
<dbReference type="RefSeq" id="WP_010077098.1">
    <property type="nucleotide sequence ID" value="NC_014393.1"/>
</dbReference>
<keyword evidence="6 8" id="KW-0520">NAD</keyword>
<evidence type="ECO:0000256" key="1">
    <source>
        <dbReference type="ARBA" id="ARBA00022679"/>
    </source>
</evidence>
<dbReference type="SUPFAM" id="SSF111331">
    <property type="entry name" value="NAD kinase/diacylglycerol kinase-like"/>
    <property type="match status" value="1"/>
</dbReference>
<dbReference type="GO" id="GO:0046872">
    <property type="term" value="F:metal ion binding"/>
    <property type="evidence" value="ECO:0007669"/>
    <property type="project" value="UniProtKB-UniRule"/>
</dbReference>
<evidence type="ECO:0000313" key="10">
    <source>
        <dbReference type="Proteomes" id="UP000002730"/>
    </source>
</evidence>
<evidence type="ECO:0000256" key="7">
    <source>
        <dbReference type="ARBA" id="ARBA00047925"/>
    </source>
</evidence>
<dbReference type="HOGENOM" id="CLU_008831_0_1_9"/>
<evidence type="ECO:0000256" key="6">
    <source>
        <dbReference type="ARBA" id="ARBA00023027"/>
    </source>
</evidence>
<dbReference type="GO" id="GO:0005737">
    <property type="term" value="C:cytoplasm"/>
    <property type="evidence" value="ECO:0007669"/>
    <property type="project" value="UniProtKB-SubCell"/>
</dbReference>
<dbReference type="eggNOG" id="COG0061">
    <property type="taxonomic scope" value="Bacteria"/>
</dbReference>
<dbReference type="Proteomes" id="UP000002730">
    <property type="component" value="Chromosome"/>
</dbReference>
<evidence type="ECO:0000256" key="4">
    <source>
        <dbReference type="ARBA" id="ARBA00022840"/>
    </source>
</evidence>
<feature type="binding site" evidence="8">
    <location>
        <position position="162"/>
    </location>
    <ligand>
        <name>NAD(+)</name>
        <dbReference type="ChEBI" id="CHEBI:57540"/>
    </ligand>
</feature>
<dbReference type="Gene3D" id="3.40.50.10330">
    <property type="entry name" value="Probable inorganic polyphosphate/atp-NAD kinase, domain 1"/>
    <property type="match status" value="1"/>
</dbReference>
<dbReference type="GO" id="GO:0006741">
    <property type="term" value="P:NADP+ biosynthetic process"/>
    <property type="evidence" value="ECO:0007669"/>
    <property type="project" value="UniProtKB-UniRule"/>
</dbReference>
<dbReference type="InterPro" id="IPR002504">
    <property type="entry name" value="NADK"/>
</dbReference>
<dbReference type="OrthoDB" id="9774737at2"/>
<dbReference type="GO" id="GO:0005524">
    <property type="term" value="F:ATP binding"/>
    <property type="evidence" value="ECO:0007669"/>
    <property type="project" value="UniProtKB-KW"/>
</dbReference>
<keyword evidence="5 8" id="KW-0521">NADP</keyword>
<feature type="binding site" evidence="8">
    <location>
        <position position="232"/>
    </location>
    <ligand>
        <name>NAD(+)</name>
        <dbReference type="ChEBI" id="CHEBI:57540"/>
    </ligand>
</feature>
<dbReference type="Pfam" id="PF20143">
    <property type="entry name" value="NAD_kinase_C"/>
    <property type="match status" value="1"/>
</dbReference>
<comment type="catalytic activity">
    <reaction evidence="7 8">
        <text>NAD(+) + ATP = ADP + NADP(+) + H(+)</text>
        <dbReference type="Rhea" id="RHEA:18629"/>
        <dbReference type="ChEBI" id="CHEBI:15378"/>
        <dbReference type="ChEBI" id="CHEBI:30616"/>
        <dbReference type="ChEBI" id="CHEBI:57540"/>
        <dbReference type="ChEBI" id="CHEBI:58349"/>
        <dbReference type="ChEBI" id="CHEBI:456216"/>
        <dbReference type="EC" id="2.7.1.23"/>
    </reaction>
</comment>
<dbReference type="STRING" id="573061.Clocel_1939"/>
<keyword evidence="8" id="KW-0963">Cytoplasm</keyword>
<sequence length="281" mass="31875">MNKIALIINSSKDLEKEIEKNLIMDIRDIFPKTSIVVFNKISDKELQGNLDIDMVITVGGDGTVLSSSKIICKYEIPIFAVNYGNLGFLTAIEKDDFKKALAKIKNKEYYIEKRIMIQCDVEGKNTSYHCLNDIVISKGTLSRIVEYEITIDDKPYMKIKADGIIVSTPTGSTAYAMSAGGPILYPTLQVLSITPICPHIMTMKTMIIDSKSQVKIIAKNASEQVYLTLDGQQYTKIDKEDIITIKEYEHRCNLIRLQNYDYFDTLNKKIIPCGYRREAKK</sequence>
<organism evidence="9 10">
    <name type="scientific">Clostridium cellulovorans (strain ATCC 35296 / DSM 3052 / OCM 3 / 743B)</name>
    <dbReference type="NCBI Taxonomy" id="573061"/>
    <lineage>
        <taxon>Bacteria</taxon>
        <taxon>Bacillati</taxon>
        <taxon>Bacillota</taxon>
        <taxon>Clostridia</taxon>
        <taxon>Eubacteriales</taxon>
        <taxon>Clostridiaceae</taxon>
        <taxon>Clostridium</taxon>
    </lineage>
</organism>
<keyword evidence="2 8" id="KW-0547">Nucleotide-binding</keyword>
<dbReference type="InterPro" id="IPR016064">
    <property type="entry name" value="NAD/diacylglycerol_kinase_sf"/>
</dbReference>
<reference evidence="9 10" key="1">
    <citation type="submission" date="2010-08" db="EMBL/GenBank/DDBJ databases">
        <title>Complete sequence of Clostridium cellulovorans 743B.</title>
        <authorList>
            <consortium name="US DOE Joint Genome Institute"/>
            <person name="Lucas S."/>
            <person name="Copeland A."/>
            <person name="Lapidus A."/>
            <person name="Cheng J.-F."/>
            <person name="Bruce D."/>
            <person name="Goodwin L."/>
            <person name="Pitluck S."/>
            <person name="Chertkov O."/>
            <person name="Detter J.C."/>
            <person name="Han C."/>
            <person name="Tapia R."/>
            <person name="Land M."/>
            <person name="Hauser L."/>
            <person name="Chang Y.-J."/>
            <person name="Jeffries C."/>
            <person name="Kyrpides N."/>
            <person name="Ivanova N."/>
            <person name="Mikhailova N."/>
            <person name="Hemme C.L."/>
            <person name="Woyke T."/>
        </authorList>
    </citation>
    <scope>NUCLEOTIDE SEQUENCE [LARGE SCALE GENOMIC DNA]</scope>
    <source>
        <strain evidence="10">ATCC 35296 / DSM 3052 / OCM 3 / 743B</strain>
    </source>
</reference>
<dbReference type="InterPro" id="IPR017437">
    <property type="entry name" value="ATP-NAD_kinase_PpnK-typ_C"/>
</dbReference>
<feature type="binding site" evidence="8">
    <location>
        <begin position="132"/>
        <end position="133"/>
    </location>
    <ligand>
        <name>NAD(+)</name>
        <dbReference type="ChEBI" id="CHEBI:57540"/>
    </ligand>
</feature>
<evidence type="ECO:0000256" key="3">
    <source>
        <dbReference type="ARBA" id="ARBA00022777"/>
    </source>
</evidence>
<comment type="subcellular location">
    <subcellularLocation>
        <location evidence="8">Cytoplasm</location>
    </subcellularLocation>
</comment>
<feature type="active site" description="Proton acceptor" evidence="8">
    <location>
        <position position="61"/>
    </location>
</feature>
<dbReference type="GO" id="GO:0003951">
    <property type="term" value="F:NAD+ kinase activity"/>
    <property type="evidence" value="ECO:0007669"/>
    <property type="project" value="UniProtKB-UniRule"/>
</dbReference>
<dbReference type="PANTHER" id="PTHR20275">
    <property type="entry name" value="NAD KINASE"/>
    <property type="match status" value="1"/>
</dbReference>
<dbReference type="Pfam" id="PF01513">
    <property type="entry name" value="NAD_kinase"/>
    <property type="match status" value="1"/>
</dbReference>
<keyword evidence="10" id="KW-1185">Reference proteome</keyword>
<feature type="binding site" evidence="8">
    <location>
        <begin position="173"/>
        <end position="178"/>
    </location>
    <ligand>
        <name>NAD(+)</name>
        <dbReference type="ChEBI" id="CHEBI:57540"/>
    </ligand>
</feature>
<gene>
    <name evidence="8" type="primary">nadK</name>
    <name evidence="9" type="ordered locus">Clocel_1939</name>
</gene>
<feature type="binding site" evidence="8">
    <location>
        <begin position="61"/>
        <end position="62"/>
    </location>
    <ligand>
        <name>NAD(+)</name>
        <dbReference type="ChEBI" id="CHEBI:57540"/>
    </ligand>
</feature>
<comment type="function">
    <text evidence="8">Involved in the regulation of the intracellular balance of NAD and NADP, and is a key enzyme in the biosynthesis of NADP. Catalyzes specifically the phosphorylation on 2'-hydroxyl of the adenosine moiety of NAD to yield NADP.</text>
</comment>
<accession>D9SLV2</accession>
<dbReference type="EMBL" id="CP002160">
    <property type="protein sequence ID" value="ADL51683.1"/>
    <property type="molecule type" value="Genomic_DNA"/>
</dbReference>
<keyword evidence="3 8" id="KW-0418">Kinase</keyword>
<feature type="binding site" evidence="8">
    <location>
        <position position="160"/>
    </location>
    <ligand>
        <name>NAD(+)</name>
        <dbReference type="ChEBI" id="CHEBI:57540"/>
    </ligand>
</feature>
<comment type="caution">
    <text evidence="8">Lacks conserved residue(s) required for the propagation of feature annotation.</text>
</comment>
<evidence type="ECO:0000313" key="9">
    <source>
        <dbReference type="EMBL" id="ADL51683.1"/>
    </source>
</evidence>
<dbReference type="GO" id="GO:0051287">
    <property type="term" value="F:NAD binding"/>
    <property type="evidence" value="ECO:0007669"/>
    <property type="project" value="UniProtKB-ARBA"/>
</dbReference>
<comment type="similarity">
    <text evidence="8">Belongs to the NAD kinase family.</text>
</comment>
<dbReference type="PANTHER" id="PTHR20275:SF0">
    <property type="entry name" value="NAD KINASE"/>
    <property type="match status" value="1"/>
</dbReference>
<dbReference type="EC" id="2.7.1.23" evidence="8"/>
<keyword evidence="1 8" id="KW-0808">Transferase</keyword>
<dbReference type="InterPro" id="IPR017438">
    <property type="entry name" value="ATP-NAD_kinase_N"/>
</dbReference>